<dbReference type="Gene3D" id="1.10.10.10">
    <property type="entry name" value="Winged helix-like DNA-binding domain superfamily/Winged helix DNA-binding domain"/>
    <property type="match status" value="1"/>
</dbReference>
<reference evidence="4" key="1">
    <citation type="journal article" date="2019" name="Int. J. Syst. Evol. Microbiol.">
        <title>The Global Catalogue of Microorganisms (GCM) 10K type strain sequencing project: providing services to taxonomists for standard genome sequencing and annotation.</title>
        <authorList>
            <consortium name="The Broad Institute Genomics Platform"/>
            <consortium name="The Broad Institute Genome Sequencing Center for Infectious Disease"/>
            <person name="Wu L."/>
            <person name="Ma J."/>
        </authorList>
    </citation>
    <scope>NUCLEOTIDE SEQUENCE [LARGE SCALE GENOMIC DNA]</scope>
    <source>
        <strain evidence="4">JCM 17738</strain>
    </source>
</reference>
<feature type="domain" description="HTH arsR-type" evidence="2">
    <location>
        <begin position="78"/>
        <end position="157"/>
    </location>
</feature>
<feature type="region of interest" description="Disordered" evidence="1">
    <location>
        <begin position="57"/>
        <end position="78"/>
    </location>
</feature>
<dbReference type="EMBL" id="BAABFX010000028">
    <property type="protein sequence ID" value="GAA4397563.1"/>
    <property type="molecule type" value="Genomic_DNA"/>
</dbReference>
<evidence type="ECO:0000256" key="1">
    <source>
        <dbReference type="SAM" id="MobiDB-lite"/>
    </source>
</evidence>
<dbReference type="CDD" id="cd00090">
    <property type="entry name" value="HTH_ARSR"/>
    <property type="match status" value="1"/>
</dbReference>
<comment type="caution">
    <text evidence="3">The sequence shown here is derived from an EMBL/GenBank/DDBJ whole genome shotgun (WGS) entry which is preliminary data.</text>
</comment>
<evidence type="ECO:0000259" key="2">
    <source>
        <dbReference type="SMART" id="SM00418"/>
    </source>
</evidence>
<accession>A0ABP8JXM7</accession>
<dbReference type="InterPro" id="IPR036390">
    <property type="entry name" value="WH_DNA-bd_sf"/>
</dbReference>
<dbReference type="InterPro" id="IPR001845">
    <property type="entry name" value="HTH_ArsR_DNA-bd_dom"/>
</dbReference>
<dbReference type="Pfam" id="PF12840">
    <property type="entry name" value="HTH_20"/>
    <property type="match status" value="1"/>
</dbReference>
<dbReference type="InterPro" id="IPR036388">
    <property type="entry name" value="WH-like_DNA-bd_sf"/>
</dbReference>
<dbReference type="SUPFAM" id="SSF46785">
    <property type="entry name" value="Winged helix' DNA-binding domain"/>
    <property type="match status" value="1"/>
</dbReference>
<keyword evidence="4" id="KW-1185">Reference proteome</keyword>
<evidence type="ECO:0000313" key="4">
    <source>
        <dbReference type="Proteomes" id="UP001500390"/>
    </source>
</evidence>
<dbReference type="Proteomes" id="UP001500390">
    <property type="component" value="Unassembled WGS sequence"/>
</dbReference>
<gene>
    <name evidence="3" type="ORF">GCM10023153_21610</name>
</gene>
<protein>
    <recommendedName>
        <fullName evidence="2">HTH arsR-type domain-containing protein</fullName>
    </recommendedName>
</protein>
<organism evidence="3 4">
    <name type="scientific">Ornithinibacter aureus</name>
    <dbReference type="NCBI Taxonomy" id="622664"/>
    <lineage>
        <taxon>Bacteria</taxon>
        <taxon>Bacillati</taxon>
        <taxon>Actinomycetota</taxon>
        <taxon>Actinomycetes</taxon>
        <taxon>Micrococcales</taxon>
        <taxon>Intrasporangiaceae</taxon>
        <taxon>Ornithinibacter</taxon>
    </lineage>
</organism>
<evidence type="ECO:0000313" key="3">
    <source>
        <dbReference type="EMBL" id="GAA4397563.1"/>
    </source>
</evidence>
<dbReference type="SMART" id="SM00418">
    <property type="entry name" value="HTH_ARSR"/>
    <property type="match status" value="1"/>
</dbReference>
<name>A0ABP8JXM7_9MICO</name>
<dbReference type="InterPro" id="IPR011991">
    <property type="entry name" value="ArsR-like_HTH"/>
</dbReference>
<sequence>MPDGVRDGPHVELRDAVVALVAAARVLTAAGEGKGGVFHLVLRCLIIYNDIVKNTPPMGPSPSRVLGDAGEPTPPPLDPSRLRVLRELAGADRACTVGELAQALGGHPNTTRHHLRALLAAGLVQVPDTADAGGRGRPATRYVVTPQGRRTASGVVEGDPAAEEYLALAGAFADRLAALGVDTSEESRAVGRAWGASLAARDVAAAGGGPAGPARERVVELLHRLGFSPVVRPTPDRDIGREGGRDIGREVELRTCPLLDAARRHPEVVCQVHAGLVSGADAGYGGSGEGVRLVPFASPGACHLTLASAR</sequence>
<proteinExistence type="predicted"/>